<dbReference type="InterPro" id="IPR020846">
    <property type="entry name" value="MFS_dom"/>
</dbReference>
<evidence type="ECO:0000256" key="3">
    <source>
        <dbReference type="ARBA" id="ARBA00023136"/>
    </source>
</evidence>
<evidence type="ECO:0000256" key="4">
    <source>
        <dbReference type="SAM" id="Phobius"/>
    </source>
</evidence>
<dbReference type="AlphaFoldDB" id="A0A2T1KHG2"/>
<feature type="transmembrane region" description="Helical" evidence="4">
    <location>
        <begin position="40"/>
        <end position="58"/>
    </location>
</feature>
<dbReference type="PANTHER" id="PTHR23534">
    <property type="entry name" value="MFS PERMEASE"/>
    <property type="match status" value="1"/>
</dbReference>
<dbReference type="GO" id="GO:0022857">
    <property type="term" value="F:transmembrane transporter activity"/>
    <property type="evidence" value="ECO:0007669"/>
    <property type="project" value="InterPro"/>
</dbReference>
<evidence type="ECO:0000256" key="1">
    <source>
        <dbReference type="ARBA" id="ARBA00022692"/>
    </source>
</evidence>
<keyword evidence="2 4" id="KW-1133">Transmembrane helix</keyword>
<dbReference type="InterPro" id="IPR036259">
    <property type="entry name" value="MFS_trans_sf"/>
</dbReference>
<dbReference type="InterPro" id="IPR011701">
    <property type="entry name" value="MFS"/>
</dbReference>
<name>A0A2T1KHG2_9GAMM</name>
<proteinExistence type="predicted"/>
<feature type="transmembrane region" description="Helical" evidence="4">
    <location>
        <begin position="301"/>
        <end position="322"/>
    </location>
</feature>
<feature type="transmembrane region" description="Helical" evidence="4">
    <location>
        <begin position="7"/>
        <end position="28"/>
    </location>
</feature>
<dbReference type="PANTHER" id="PTHR23534:SF1">
    <property type="entry name" value="MAJOR FACILITATOR SUPERFAMILY PROTEIN"/>
    <property type="match status" value="1"/>
</dbReference>
<dbReference type="Pfam" id="PF07690">
    <property type="entry name" value="MFS_1"/>
    <property type="match status" value="1"/>
</dbReference>
<evidence type="ECO:0000313" key="6">
    <source>
        <dbReference type="EMBL" id="PSF09450.1"/>
    </source>
</evidence>
<feature type="domain" description="Major facilitator superfamily (MFS) profile" evidence="5">
    <location>
        <begin position="208"/>
        <end position="399"/>
    </location>
</feature>
<gene>
    <name evidence="6" type="ORF">C7H08_05150</name>
</gene>
<dbReference type="EMBL" id="PXNN01000006">
    <property type="protein sequence ID" value="PSF09450.1"/>
    <property type="molecule type" value="Genomic_DNA"/>
</dbReference>
<dbReference type="OrthoDB" id="8558006at2"/>
<feature type="transmembrane region" description="Helical" evidence="4">
    <location>
        <begin position="163"/>
        <end position="183"/>
    </location>
</feature>
<accession>A0A2T1KHG2</accession>
<evidence type="ECO:0000313" key="7">
    <source>
        <dbReference type="Proteomes" id="UP000238385"/>
    </source>
</evidence>
<feature type="transmembrane region" description="Helical" evidence="4">
    <location>
        <begin position="70"/>
        <end position="88"/>
    </location>
</feature>
<reference evidence="6 7" key="1">
    <citation type="submission" date="2018-03" db="EMBL/GenBank/DDBJ databases">
        <title>Marinobacter brunus sp. nov., a marine bacterium of Gamma-proteobacteria isolated from the surface seawater of the South China Sea.</title>
        <authorList>
            <person name="Cheng H."/>
            <person name="Wu Y.-H."/>
            <person name="Xamxidin M."/>
            <person name="Xu X.-W."/>
        </authorList>
    </citation>
    <scope>NUCLEOTIDE SEQUENCE [LARGE SCALE GENOMIC DNA]</scope>
    <source>
        <strain evidence="6 7">JCM 30472</strain>
    </source>
</reference>
<evidence type="ECO:0000259" key="5">
    <source>
        <dbReference type="PROSITE" id="PS50850"/>
    </source>
</evidence>
<dbReference type="Gene3D" id="1.20.1250.20">
    <property type="entry name" value="MFS general substrate transporter like domains"/>
    <property type="match status" value="1"/>
</dbReference>
<feature type="transmembrane region" description="Helical" evidence="4">
    <location>
        <begin position="342"/>
        <end position="362"/>
    </location>
</feature>
<feature type="transmembrane region" description="Helical" evidence="4">
    <location>
        <begin position="275"/>
        <end position="295"/>
    </location>
</feature>
<keyword evidence="1 4" id="KW-0812">Transmembrane</keyword>
<feature type="transmembrane region" description="Helical" evidence="4">
    <location>
        <begin position="94"/>
        <end position="111"/>
    </location>
</feature>
<keyword evidence="3 4" id="KW-0472">Membrane</keyword>
<feature type="transmembrane region" description="Helical" evidence="4">
    <location>
        <begin position="250"/>
        <end position="268"/>
    </location>
</feature>
<feature type="transmembrane region" description="Helical" evidence="4">
    <location>
        <begin position="368"/>
        <end position="385"/>
    </location>
</feature>
<dbReference type="RefSeq" id="WP_106670690.1">
    <property type="nucleotide sequence ID" value="NZ_BMFE01000003.1"/>
</dbReference>
<feature type="transmembrane region" description="Helical" evidence="4">
    <location>
        <begin position="123"/>
        <end position="143"/>
    </location>
</feature>
<dbReference type="PROSITE" id="PS50850">
    <property type="entry name" value="MFS"/>
    <property type="match status" value="1"/>
</dbReference>
<evidence type="ECO:0000256" key="2">
    <source>
        <dbReference type="ARBA" id="ARBA00022989"/>
    </source>
</evidence>
<sequence>MPLNVWVLVAAQALAMCTAPFIVFIGSIQGRLLASAPEYATLPVGLVVVGTVLAIKPATWLMERVGRKRVMLLGTLAGVSAGLLGAFASWTSSFPILCLAAVVGGFGLAVVHQYRFAAMESVAAEMAGSAAARVLLGGLVAAWLGPEIAGLGSAKSEQFPFLYSWAGLAVVQSVAFVVLAIGYRGRAERVSQSATGGGRPLKEILANPLVWTAISGAAIGYAVMSFIMTATPLSMTEMAGHDFDDAKRVIQLHIMAMYLPSLISGWLTRVVGIPLMMTAGLLAYLGCIVLAASGISFHHYLWALLLLGVGWNFLFVGGTTLLPQGYREAERFRVQGLNDMMVFGAQATAALSAGVILTAFGWANLVMVAVPLLVLHGVLMTVWLVRSPSLRADDRSLPR</sequence>
<protein>
    <submittedName>
        <fullName evidence="6">MFS transporter</fullName>
    </submittedName>
</protein>
<dbReference type="SUPFAM" id="SSF103473">
    <property type="entry name" value="MFS general substrate transporter"/>
    <property type="match status" value="1"/>
</dbReference>
<keyword evidence="7" id="KW-1185">Reference proteome</keyword>
<comment type="caution">
    <text evidence="6">The sequence shown here is derived from an EMBL/GenBank/DDBJ whole genome shotgun (WGS) entry which is preliminary data.</text>
</comment>
<organism evidence="6 7">
    <name type="scientific">Marinobacter halophilus</name>
    <dbReference type="NCBI Taxonomy" id="1323740"/>
    <lineage>
        <taxon>Bacteria</taxon>
        <taxon>Pseudomonadati</taxon>
        <taxon>Pseudomonadota</taxon>
        <taxon>Gammaproteobacteria</taxon>
        <taxon>Pseudomonadales</taxon>
        <taxon>Marinobacteraceae</taxon>
        <taxon>Marinobacter</taxon>
    </lineage>
</organism>
<dbReference type="Proteomes" id="UP000238385">
    <property type="component" value="Unassembled WGS sequence"/>
</dbReference>
<feature type="transmembrane region" description="Helical" evidence="4">
    <location>
        <begin position="204"/>
        <end position="230"/>
    </location>
</feature>